<dbReference type="PANTHER" id="PTHR37984">
    <property type="entry name" value="PROTEIN CBG26694"/>
    <property type="match status" value="1"/>
</dbReference>
<dbReference type="AlphaFoldDB" id="A0A9R1V1P9"/>
<name>A0A9R1V1P9_LACSA</name>
<evidence type="ECO:0000313" key="2">
    <source>
        <dbReference type="Proteomes" id="UP000235145"/>
    </source>
</evidence>
<comment type="caution">
    <text evidence="1">The sequence shown here is derived from an EMBL/GenBank/DDBJ whole genome shotgun (WGS) entry which is preliminary data.</text>
</comment>
<proteinExistence type="predicted"/>
<dbReference type="SUPFAM" id="SSF56672">
    <property type="entry name" value="DNA/RNA polymerases"/>
    <property type="match status" value="1"/>
</dbReference>
<organism evidence="1 2">
    <name type="scientific">Lactuca sativa</name>
    <name type="common">Garden lettuce</name>
    <dbReference type="NCBI Taxonomy" id="4236"/>
    <lineage>
        <taxon>Eukaryota</taxon>
        <taxon>Viridiplantae</taxon>
        <taxon>Streptophyta</taxon>
        <taxon>Embryophyta</taxon>
        <taxon>Tracheophyta</taxon>
        <taxon>Spermatophyta</taxon>
        <taxon>Magnoliopsida</taxon>
        <taxon>eudicotyledons</taxon>
        <taxon>Gunneridae</taxon>
        <taxon>Pentapetalae</taxon>
        <taxon>asterids</taxon>
        <taxon>campanulids</taxon>
        <taxon>Asterales</taxon>
        <taxon>Asteraceae</taxon>
        <taxon>Cichorioideae</taxon>
        <taxon>Cichorieae</taxon>
        <taxon>Lactucinae</taxon>
        <taxon>Lactuca</taxon>
    </lineage>
</organism>
<dbReference type="EMBL" id="NBSK02000007">
    <property type="protein sequence ID" value="KAJ0197896.1"/>
    <property type="molecule type" value="Genomic_DNA"/>
</dbReference>
<dbReference type="Proteomes" id="UP000235145">
    <property type="component" value="Unassembled WGS sequence"/>
</dbReference>
<dbReference type="InterPro" id="IPR043128">
    <property type="entry name" value="Rev_trsase/Diguanyl_cyclase"/>
</dbReference>
<evidence type="ECO:0000313" key="1">
    <source>
        <dbReference type="EMBL" id="KAJ0197896.1"/>
    </source>
</evidence>
<protein>
    <recommendedName>
        <fullName evidence="3">Reverse transcriptase/retrotransposon-derived protein RNase H-like domain-containing protein</fullName>
    </recommendedName>
</protein>
<dbReference type="Gene3D" id="3.30.70.270">
    <property type="match status" value="1"/>
</dbReference>
<sequence>MDPTKLEAIIEWPVPRTIHDIRSFHWLASFYRRFIRNFITIIAYITECLKGGHFQWTIEASKAFEELKVKVGAQNQVADALSRCYSLLSTMSVQVLGFDTFRDLYRNDPDFQDIWAACGSGSFQ</sequence>
<dbReference type="InterPro" id="IPR050951">
    <property type="entry name" value="Retrovirus_Pol_polyprotein"/>
</dbReference>
<reference evidence="1 2" key="1">
    <citation type="journal article" date="2017" name="Nat. Commun.">
        <title>Genome assembly with in vitro proximity ligation data and whole-genome triplication in lettuce.</title>
        <authorList>
            <person name="Reyes-Chin-Wo S."/>
            <person name="Wang Z."/>
            <person name="Yang X."/>
            <person name="Kozik A."/>
            <person name="Arikit S."/>
            <person name="Song C."/>
            <person name="Xia L."/>
            <person name="Froenicke L."/>
            <person name="Lavelle D.O."/>
            <person name="Truco M.J."/>
            <person name="Xia R."/>
            <person name="Zhu S."/>
            <person name="Xu C."/>
            <person name="Xu H."/>
            <person name="Xu X."/>
            <person name="Cox K."/>
            <person name="Korf I."/>
            <person name="Meyers B.C."/>
            <person name="Michelmore R.W."/>
        </authorList>
    </citation>
    <scope>NUCLEOTIDE SEQUENCE [LARGE SCALE GENOMIC DNA]</scope>
    <source>
        <strain evidence="2">cv. Salinas</strain>
        <tissue evidence="1">Seedlings</tissue>
    </source>
</reference>
<accession>A0A9R1V1P9</accession>
<keyword evidence="2" id="KW-1185">Reference proteome</keyword>
<dbReference type="InterPro" id="IPR043502">
    <property type="entry name" value="DNA/RNA_pol_sf"/>
</dbReference>
<dbReference type="PANTHER" id="PTHR37984:SF5">
    <property type="entry name" value="PROTEIN NYNRIN-LIKE"/>
    <property type="match status" value="1"/>
</dbReference>
<gene>
    <name evidence="1" type="ORF">LSAT_V11C700358930</name>
</gene>
<evidence type="ECO:0008006" key="3">
    <source>
        <dbReference type="Google" id="ProtNLM"/>
    </source>
</evidence>